<sequence>MNISRACSLGMYFTDLTSSQDLISSSRSSLAGGAQVILQVHTYLYLSFN</sequence>
<evidence type="ECO:0000313" key="1">
    <source>
        <dbReference type="EMBL" id="GFP22159.1"/>
    </source>
</evidence>
<feature type="non-terminal residue" evidence="1">
    <location>
        <position position="49"/>
    </location>
</feature>
<gene>
    <name evidence="1" type="ORF">HKBW3S06_01386</name>
</gene>
<organism evidence="1 2">
    <name type="scientific">Candidatus Hakubella thermalkaliphila</name>
    <dbReference type="NCBI Taxonomy" id="2754717"/>
    <lineage>
        <taxon>Bacteria</taxon>
        <taxon>Bacillati</taxon>
        <taxon>Actinomycetota</taxon>
        <taxon>Actinomycetota incertae sedis</taxon>
        <taxon>Candidatus Hakubellales</taxon>
        <taxon>Candidatus Hakubellaceae</taxon>
        <taxon>Candidatus Hakubella</taxon>
    </lineage>
</organism>
<protein>
    <submittedName>
        <fullName evidence="1">Uncharacterized protein</fullName>
    </submittedName>
</protein>
<reference evidence="1 2" key="1">
    <citation type="journal article" date="2020" name="Front. Microbiol.">
        <title>Single-cell genomics of novel Actinobacteria with the Wood-Ljungdahl pathway discovered in a serpentinizing system.</title>
        <authorList>
            <person name="Merino N."/>
            <person name="Kawai M."/>
            <person name="Boyd E.S."/>
            <person name="Colman D.R."/>
            <person name="McGlynn S.E."/>
            <person name="Nealson K.H."/>
            <person name="Kurokawa K."/>
            <person name="Hongoh Y."/>
        </authorList>
    </citation>
    <scope>NUCLEOTIDE SEQUENCE [LARGE SCALE GENOMIC DNA]</scope>
    <source>
        <strain evidence="1 2">S06</strain>
    </source>
</reference>
<evidence type="ECO:0000313" key="2">
    <source>
        <dbReference type="Proteomes" id="UP000580051"/>
    </source>
</evidence>
<dbReference type="AlphaFoldDB" id="A0A6V8NP28"/>
<proteinExistence type="predicted"/>
<name>A0A6V8NP28_9ACTN</name>
<comment type="caution">
    <text evidence="1">The sequence shown here is derived from an EMBL/GenBank/DDBJ whole genome shotgun (WGS) entry which is preliminary data.</text>
</comment>
<dbReference type="Proteomes" id="UP000580051">
    <property type="component" value="Unassembled WGS sequence"/>
</dbReference>
<accession>A0A6V8NP28</accession>
<dbReference type="EMBL" id="BLRV01000240">
    <property type="protein sequence ID" value="GFP22159.1"/>
    <property type="molecule type" value="Genomic_DNA"/>
</dbReference>